<proteinExistence type="inferred from homology"/>
<reference evidence="8 9" key="1">
    <citation type="journal article" date="2013" name="Stand. Genomic Sci.">
        <title>Genomic Encyclopedia of Type Strains, Phase I: The one thousand microbial genomes (KMG-I) project.</title>
        <authorList>
            <person name="Kyrpides N.C."/>
            <person name="Woyke T."/>
            <person name="Eisen J.A."/>
            <person name="Garrity G."/>
            <person name="Lilburn T.G."/>
            <person name="Beck B.J."/>
            <person name="Whitman W.B."/>
            <person name="Hugenholtz P."/>
            <person name="Klenk H.P."/>
        </authorList>
    </citation>
    <scope>NUCLEOTIDE SEQUENCE [LARGE SCALE GENOMIC DNA]</scope>
    <source>
        <strain evidence="8 9">DSM 45044</strain>
    </source>
</reference>
<gene>
    <name evidence="8" type="ORF">LX16_1692</name>
</gene>
<evidence type="ECO:0000256" key="6">
    <source>
        <dbReference type="SAM" id="Phobius"/>
    </source>
</evidence>
<keyword evidence="3 6" id="KW-0812">Transmembrane</keyword>
<evidence type="ECO:0000256" key="3">
    <source>
        <dbReference type="ARBA" id="ARBA00022692"/>
    </source>
</evidence>
<dbReference type="PANTHER" id="PTHR32322">
    <property type="entry name" value="INNER MEMBRANE TRANSPORTER"/>
    <property type="match status" value="1"/>
</dbReference>
<dbReference type="AlphaFoldDB" id="A0A562VDN2"/>
<dbReference type="Pfam" id="PF00892">
    <property type="entry name" value="EamA"/>
    <property type="match status" value="2"/>
</dbReference>
<evidence type="ECO:0000259" key="7">
    <source>
        <dbReference type="Pfam" id="PF00892"/>
    </source>
</evidence>
<feature type="transmembrane region" description="Helical" evidence="6">
    <location>
        <begin position="166"/>
        <end position="187"/>
    </location>
</feature>
<feature type="domain" description="EamA" evidence="7">
    <location>
        <begin position="12"/>
        <end position="155"/>
    </location>
</feature>
<evidence type="ECO:0000256" key="5">
    <source>
        <dbReference type="ARBA" id="ARBA00023136"/>
    </source>
</evidence>
<comment type="similarity">
    <text evidence="2">Belongs to the EamA transporter family.</text>
</comment>
<evidence type="ECO:0000313" key="8">
    <source>
        <dbReference type="EMBL" id="TWJ15972.1"/>
    </source>
</evidence>
<dbReference type="InterPro" id="IPR000620">
    <property type="entry name" value="EamA_dom"/>
</dbReference>
<protein>
    <submittedName>
        <fullName evidence="8">DME family drug/metabolite transporter</fullName>
    </submittedName>
</protein>
<comment type="caution">
    <text evidence="8">The sequence shown here is derived from an EMBL/GenBank/DDBJ whole genome shotgun (WGS) entry which is preliminary data.</text>
</comment>
<sequence>MFTSTAGPSTSRGLAFLAVAGLTWGTTGAAVDLLYRSSDTGPFTVSFWRFAIGLTLLTGVSLLRRGGVPPAPPAGAAGRRRVVSLRLGTGLGLAVFQTAYFGAVAATGVAVATVITLGAAPVIAALGGRLLLRERLGGTGVCAVAGAVLGLVVLVAADPIGAVRPAGVALSLLSAAGYATTTLLTRWASDLAGGDSVRVTVWSFAVGTLLLAPAALWEGLFPVTDRLPEVVGLLVYLGAVPTALAYPLFFAGAAVVRAATSSVVMLIEPVSAAILAVTVLGERLTGATVAGTVLLLAAVSALAVAETRRAPAPT</sequence>
<evidence type="ECO:0000256" key="1">
    <source>
        <dbReference type="ARBA" id="ARBA00004141"/>
    </source>
</evidence>
<evidence type="ECO:0000256" key="4">
    <source>
        <dbReference type="ARBA" id="ARBA00022989"/>
    </source>
</evidence>
<evidence type="ECO:0000313" key="9">
    <source>
        <dbReference type="Proteomes" id="UP000321617"/>
    </source>
</evidence>
<feature type="domain" description="EamA" evidence="7">
    <location>
        <begin position="167"/>
        <end position="300"/>
    </location>
</feature>
<dbReference type="GO" id="GO:0016020">
    <property type="term" value="C:membrane"/>
    <property type="evidence" value="ECO:0007669"/>
    <property type="project" value="UniProtKB-SubCell"/>
</dbReference>
<dbReference type="OrthoDB" id="3821087at2"/>
<feature type="transmembrane region" description="Helical" evidence="6">
    <location>
        <begin position="199"/>
        <end position="221"/>
    </location>
</feature>
<feature type="transmembrane region" description="Helical" evidence="6">
    <location>
        <begin position="233"/>
        <end position="256"/>
    </location>
</feature>
<feature type="transmembrane region" description="Helical" evidence="6">
    <location>
        <begin position="45"/>
        <end position="63"/>
    </location>
</feature>
<keyword evidence="5 6" id="KW-0472">Membrane</keyword>
<dbReference type="InterPro" id="IPR050638">
    <property type="entry name" value="AA-Vitamin_Transporters"/>
</dbReference>
<dbReference type="Proteomes" id="UP000321617">
    <property type="component" value="Unassembled WGS sequence"/>
</dbReference>
<feature type="transmembrane region" description="Helical" evidence="6">
    <location>
        <begin position="263"/>
        <end position="281"/>
    </location>
</feature>
<keyword evidence="4 6" id="KW-1133">Transmembrane helix</keyword>
<evidence type="ECO:0000256" key="2">
    <source>
        <dbReference type="ARBA" id="ARBA00007362"/>
    </source>
</evidence>
<dbReference type="RefSeq" id="WP_147135564.1">
    <property type="nucleotide sequence ID" value="NZ_BAABIJ010000001.1"/>
</dbReference>
<dbReference type="PANTHER" id="PTHR32322:SF2">
    <property type="entry name" value="EAMA DOMAIN-CONTAINING PROTEIN"/>
    <property type="match status" value="1"/>
</dbReference>
<dbReference type="EMBL" id="VLLL01000005">
    <property type="protein sequence ID" value="TWJ15972.1"/>
    <property type="molecule type" value="Genomic_DNA"/>
</dbReference>
<feature type="transmembrane region" description="Helical" evidence="6">
    <location>
        <begin position="139"/>
        <end position="160"/>
    </location>
</feature>
<feature type="transmembrane region" description="Helical" evidence="6">
    <location>
        <begin position="109"/>
        <end position="132"/>
    </location>
</feature>
<accession>A0A562VDN2</accession>
<dbReference type="InterPro" id="IPR037185">
    <property type="entry name" value="EmrE-like"/>
</dbReference>
<organism evidence="8 9">
    <name type="scientific">Stackebrandtia albiflava</name>
    <dbReference type="NCBI Taxonomy" id="406432"/>
    <lineage>
        <taxon>Bacteria</taxon>
        <taxon>Bacillati</taxon>
        <taxon>Actinomycetota</taxon>
        <taxon>Actinomycetes</taxon>
        <taxon>Glycomycetales</taxon>
        <taxon>Glycomycetaceae</taxon>
        <taxon>Stackebrandtia</taxon>
    </lineage>
</organism>
<comment type="subcellular location">
    <subcellularLocation>
        <location evidence="1">Membrane</location>
        <topology evidence="1">Multi-pass membrane protein</topology>
    </subcellularLocation>
</comment>
<name>A0A562VDN2_9ACTN</name>
<dbReference type="SUPFAM" id="SSF103481">
    <property type="entry name" value="Multidrug resistance efflux transporter EmrE"/>
    <property type="match status" value="2"/>
</dbReference>
<feature type="transmembrane region" description="Helical" evidence="6">
    <location>
        <begin position="83"/>
        <end position="103"/>
    </location>
</feature>
<keyword evidence="9" id="KW-1185">Reference proteome</keyword>
<feature type="transmembrane region" description="Helical" evidence="6">
    <location>
        <begin position="287"/>
        <end position="305"/>
    </location>
</feature>